<dbReference type="EMBL" id="CAJOBA010008683">
    <property type="protein sequence ID" value="CAF3834254.1"/>
    <property type="molecule type" value="Genomic_DNA"/>
</dbReference>
<keyword evidence="4" id="KW-0560">Oxidoreductase</keyword>
<dbReference type="InterPro" id="IPR039261">
    <property type="entry name" value="FNR_nucleotide-bd"/>
</dbReference>
<accession>A0A8S2K2H5</accession>
<evidence type="ECO:0008006" key="11">
    <source>
        <dbReference type="Google" id="ProtNLM"/>
    </source>
</evidence>
<dbReference type="CDD" id="cd06186">
    <property type="entry name" value="NOX_Duox_like_FAD_NADP"/>
    <property type="match status" value="1"/>
</dbReference>
<reference evidence="9" key="1">
    <citation type="submission" date="2021-02" db="EMBL/GenBank/DDBJ databases">
        <authorList>
            <person name="Nowell W R."/>
        </authorList>
    </citation>
    <scope>NUCLEOTIDE SEQUENCE</scope>
</reference>
<name>A0A8S2K2H5_9BILA</name>
<dbReference type="Proteomes" id="UP000677228">
    <property type="component" value="Unassembled WGS sequence"/>
</dbReference>
<dbReference type="Pfam" id="PF08022">
    <property type="entry name" value="FAD_binding_8"/>
    <property type="match status" value="1"/>
</dbReference>
<dbReference type="Gene3D" id="2.40.30.10">
    <property type="entry name" value="Translation factors"/>
    <property type="match status" value="1"/>
</dbReference>
<dbReference type="InterPro" id="IPR002048">
    <property type="entry name" value="EF_hand_dom"/>
</dbReference>
<dbReference type="InterPro" id="IPR011992">
    <property type="entry name" value="EF-hand-dom_pair"/>
</dbReference>
<evidence type="ECO:0000256" key="1">
    <source>
        <dbReference type="ARBA" id="ARBA00022630"/>
    </source>
</evidence>
<comment type="catalytic activity">
    <reaction evidence="5">
        <text>NADPH + 2 O2 = 2 superoxide + NADP(+) + H(+)</text>
        <dbReference type="Rhea" id="RHEA:63180"/>
        <dbReference type="ChEBI" id="CHEBI:15378"/>
        <dbReference type="ChEBI" id="CHEBI:15379"/>
        <dbReference type="ChEBI" id="CHEBI:18421"/>
        <dbReference type="ChEBI" id="CHEBI:57783"/>
        <dbReference type="ChEBI" id="CHEBI:58349"/>
    </reaction>
</comment>
<feature type="domain" description="EF-hand" evidence="6">
    <location>
        <begin position="195"/>
        <end position="230"/>
    </location>
</feature>
<evidence type="ECO:0000256" key="2">
    <source>
        <dbReference type="ARBA" id="ARBA00022827"/>
    </source>
</evidence>
<feature type="domain" description="FAD-binding FR-type" evidence="7">
    <location>
        <begin position="300"/>
        <end position="440"/>
    </location>
</feature>
<evidence type="ECO:0000256" key="3">
    <source>
        <dbReference type="ARBA" id="ARBA00022857"/>
    </source>
</evidence>
<gene>
    <name evidence="8" type="ORF">OVA965_LOCUS17834</name>
    <name evidence="9" type="ORF">TMI583_LOCUS17845</name>
</gene>
<evidence type="ECO:0000256" key="5">
    <source>
        <dbReference type="ARBA" id="ARBA00049908"/>
    </source>
</evidence>
<dbReference type="SUPFAM" id="SSF52343">
    <property type="entry name" value="Ferredoxin reductase-like, C-terminal NADP-linked domain"/>
    <property type="match status" value="1"/>
</dbReference>
<comment type="caution">
    <text evidence="9">The sequence shown here is derived from an EMBL/GenBank/DDBJ whole genome shotgun (WGS) entry which is preliminary data.</text>
</comment>
<dbReference type="InterPro" id="IPR013112">
    <property type="entry name" value="FAD-bd_8"/>
</dbReference>
<keyword evidence="1" id="KW-0285">Flavoprotein</keyword>
<dbReference type="PROSITE" id="PS51384">
    <property type="entry name" value="FAD_FR"/>
    <property type="match status" value="1"/>
</dbReference>
<dbReference type="InterPro" id="IPR013121">
    <property type="entry name" value="Fe_red_NAD-bd_6"/>
</dbReference>
<evidence type="ECO:0000256" key="4">
    <source>
        <dbReference type="ARBA" id="ARBA00023002"/>
    </source>
</evidence>
<dbReference type="GO" id="GO:0043020">
    <property type="term" value="C:NADPH oxidase complex"/>
    <property type="evidence" value="ECO:0007669"/>
    <property type="project" value="TreeGrafter"/>
</dbReference>
<dbReference type="EMBL" id="CAJNOK010008668">
    <property type="protein sequence ID" value="CAF1069741.1"/>
    <property type="molecule type" value="Genomic_DNA"/>
</dbReference>
<dbReference type="Gene3D" id="3.40.50.80">
    <property type="entry name" value="Nucleotide-binding domain of ferredoxin-NADP reductase (FNR) module"/>
    <property type="match status" value="1"/>
</dbReference>
<evidence type="ECO:0000259" key="6">
    <source>
        <dbReference type="PROSITE" id="PS50222"/>
    </source>
</evidence>
<organism evidence="9 10">
    <name type="scientific">Didymodactylos carnosus</name>
    <dbReference type="NCBI Taxonomy" id="1234261"/>
    <lineage>
        <taxon>Eukaryota</taxon>
        <taxon>Metazoa</taxon>
        <taxon>Spiralia</taxon>
        <taxon>Gnathifera</taxon>
        <taxon>Rotifera</taxon>
        <taxon>Eurotatoria</taxon>
        <taxon>Bdelloidea</taxon>
        <taxon>Philodinida</taxon>
        <taxon>Philodinidae</taxon>
        <taxon>Didymodactylos</taxon>
    </lineage>
</organism>
<dbReference type="SUPFAM" id="SSF63380">
    <property type="entry name" value="Riboflavin synthase domain-like"/>
    <property type="match status" value="1"/>
</dbReference>
<dbReference type="GO" id="GO:0005509">
    <property type="term" value="F:calcium ion binding"/>
    <property type="evidence" value="ECO:0007669"/>
    <property type="project" value="InterPro"/>
</dbReference>
<dbReference type="Proteomes" id="UP000682733">
    <property type="component" value="Unassembled WGS sequence"/>
</dbReference>
<dbReference type="Gene3D" id="1.10.238.10">
    <property type="entry name" value="EF-hand"/>
    <property type="match status" value="1"/>
</dbReference>
<dbReference type="InterPro" id="IPR017938">
    <property type="entry name" value="Riboflavin_synthase-like_b-brl"/>
</dbReference>
<dbReference type="GO" id="GO:0016175">
    <property type="term" value="F:superoxide-generating NAD(P)H oxidase activity"/>
    <property type="evidence" value="ECO:0007669"/>
    <property type="project" value="TreeGrafter"/>
</dbReference>
<dbReference type="AlphaFoldDB" id="A0A8S2K2H5"/>
<dbReference type="GO" id="GO:0042554">
    <property type="term" value="P:superoxide anion generation"/>
    <property type="evidence" value="ECO:0007669"/>
    <property type="project" value="TreeGrafter"/>
</dbReference>
<dbReference type="PANTHER" id="PTHR11972">
    <property type="entry name" value="NADPH OXIDASE"/>
    <property type="match status" value="1"/>
</dbReference>
<dbReference type="InterPro" id="IPR050369">
    <property type="entry name" value="RBOH/FRE"/>
</dbReference>
<dbReference type="PRINTS" id="PR00466">
    <property type="entry name" value="GP91PHOX"/>
</dbReference>
<evidence type="ECO:0000313" key="10">
    <source>
        <dbReference type="Proteomes" id="UP000682733"/>
    </source>
</evidence>
<protein>
    <recommendedName>
        <fullName evidence="11">NADPH oxidase</fullName>
    </recommendedName>
</protein>
<evidence type="ECO:0000313" key="8">
    <source>
        <dbReference type="EMBL" id="CAF1069741.1"/>
    </source>
</evidence>
<evidence type="ECO:0000313" key="9">
    <source>
        <dbReference type="EMBL" id="CAF3834254.1"/>
    </source>
</evidence>
<dbReference type="PANTHER" id="PTHR11972:SF58">
    <property type="entry name" value="NADPH OXIDASE 5"/>
    <property type="match status" value="1"/>
</dbReference>
<dbReference type="PROSITE" id="PS50222">
    <property type="entry name" value="EF_HAND_2"/>
    <property type="match status" value="1"/>
</dbReference>
<keyword evidence="3" id="KW-0521">NADP</keyword>
<sequence length="620" mass="72034">MKPRQKNVQIFVINLPTSKVHPSDTEPPQHSVVQLSPEIQRSDSITPQSPRAVSALQEFNRIDSVDSNVSKTSRPRRRSSLVNFIRSFSFYPPSRRGSLTTVGAKVTQAAITEEKYLELLRDPISPQCLVFFENYFKEDIRSKKFTVGDFCRLFQMTPVLGERLLKIFEQEEAFVKDSIDGTDALRIARLLWVGTMSVKALILFKMFDQDRDGKISLSGMKQFYQQYLKEFKFPHNETRTNEIIDIFLNGFIFVIADEENDGEKQMVDFDQFYSILKSNDDLFHTLYLIKKLYMYKRCIHEHGQTVLLSVTVEDENVLCLEIQRPHSFSYSIGDYIFIKFPNIGGQEWHPFTLSSAPEDKTSLRIHMYKKENWTKKVHDYFSNLQAKQDSYKKLTDVVVGPVISDYSSLVKPKKMEFNERDPNNNVEIIIDGPYSSCTRYIFDSENCVLIGAGIGITPYVSVLESLMYQFRSQRTLCTNCSHINYHGDLFNRRTLRKVDFIWTNRDIKNFGWFIKLLSAFEEEQDTYLRANSAHERYLDIHLYFTSLASNENRIGSVAYDLVSTVYSQICHKDMYTNLKTITSVGRPNWKLLFSKLKAEHKDRSTSVFVTAPETMSKEIK</sequence>
<dbReference type="GO" id="GO:0006952">
    <property type="term" value="P:defense response"/>
    <property type="evidence" value="ECO:0007669"/>
    <property type="project" value="TreeGrafter"/>
</dbReference>
<evidence type="ECO:0000259" key="7">
    <source>
        <dbReference type="PROSITE" id="PS51384"/>
    </source>
</evidence>
<dbReference type="InterPro" id="IPR000778">
    <property type="entry name" value="Cyt_b245_heavy_chain"/>
</dbReference>
<keyword evidence="2" id="KW-0274">FAD</keyword>
<dbReference type="InterPro" id="IPR017927">
    <property type="entry name" value="FAD-bd_FR_type"/>
</dbReference>
<dbReference type="Pfam" id="PF08030">
    <property type="entry name" value="NAD_binding_6"/>
    <property type="match status" value="1"/>
</dbReference>
<dbReference type="SUPFAM" id="SSF47473">
    <property type="entry name" value="EF-hand"/>
    <property type="match status" value="1"/>
</dbReference>
<proteinExistence type="predicted"/>